<evidence type="ECO:0000313" key="1">
    <source>
        <dbReference type="EMBL" id="KAJ9076603.1"/>
    </source>
</evidence>
<keyword evidence="2" id="KW-1185">Reference proteome</keyword>
<protein>
    <submittedName>
        <fullName evidence="1">Uncharacterized protein</fullName>
    </submittedName>
</protein>
<evidence type="ECO:0000313" key="2">
    <source>
        <dbReference type="Proteomes" id="UP001165960"/>
    </source>
</evidence>
<reference evidence="1" key="1">
    <citation type="submission" date="2022-04" db="EMBL/GenBank/DDBJ databases">
        <title>Genome of the entomopathogenic fungus Entomophthora muscae.</title>
        <authorList>
            <person name="Elya C."/>
            <person name="Lovett B.R."/>
            <person name="Lee E."/>
            <person name="Macias A.M."/>
            <person name="Hajek A.E."/>
            <person name="De Bivort B.L."/>
            <person name="Kasson M.T."/>
            <person name="De Fine Licht H.H."/>
            <person name="Stajich J.E."/>
        </authorList>
    </citation>
    <scope>NUCLEOTIDE SEQUENCE</scope>
    <source>
        <strain evidence="1">Berkeley</strain>
    </source>
</reference>
<name>A0ACC2TPL8_9FUNG</name>
<dbReference type="Proteomes" id="UP001165960">
    <property type="component" value="Unassembled WGS sequence"/>
</dbReference>
<sequence length="360" mass="41216">MHYFICYLIYILLKIKIFLHLLYKTHALISQGLRLASNSKFKISCYCNYTMNNTYILLVLLQLLKITAHSKRLSHLPLSPLLDRKPRLIPALFHAPISLIQEIKDHVPYAAIAYCNEIERSKVNRNTGMLSKHAVIYRDIDVKETDTHAQVYLNKEQREIIATFRGSDTISKFFSSYVTTTANYSGIPNAKVHQSSLEFAESIRYQVFSIVAYLINKHPNFRIVLVGHSLGGNIATLMAPMLAKDLHMDPKKIRVITYGQLRVGNHAFAKHYNKLGFNFTRVINKADPAANHPSYDDGWAHVNQELYIGEGNVFFLCSTKYLEDPACSHKKSKYLSILTQHEYVADLKISPRGCGLWDFF</sequence>
<gene>
    <name evidence="1" type="ORF">DSO57_1024473</name>
</gene>
<accession>A0ACC2TPL8</accession>
<dbReference type="EMBL" id="QTSX02002262">
    <property type="protein sequence ID" value="KAJ9076603.1"/>
    <property type="molecule type" value="Genomic_DNA"/>
</dbReference>
<proteinExistence type="predicted"/>
<comment type="caution">
    <text evidence="1">The sequence shown here is derived from an EMBL/GenBank/DDBJ whole genome shotgun (WGS) entry which is preliminary data.</text>
</comment>
<organism evidence="1 2">
    <name type="scientific">Entomophthora muscae</name>
    <dbReference type="NCBI Taxonomy" id="34485"/>
    <lineage>
        <taxon>Eukaryota</taxon>
        <taxon>Fungi</taxon>
        <taxon>Fungi incertae sedis</taxon>
        <taxon>Zoopagomycota</taxon>
        <taxon>Entomophthoromycotina</taxon>
        <taxon>Entomophthoromycetes</taxon>
        <taxon>Entomophthorales</taxon>
        <taxon>Entomophthoraceae</taxon>
        <taxon>Entomophthora</taxon>
    </lineage>
</organism>